<feature type="compositionally biased region" description="Polar residues" evidence="7">
    <location>
        <begin position="63"/>
        <end position="74"/>
    </location>
</feature>
<name>A0A1E3PQP1_9ASCO</name>
<keyword evidence="3 6" id="KW-0274">FAD</keyword>
<organism evidence="9 10">
    <name type="scientific">Nadsonia fulvescens var. elongata DSM 6958</name>
    <dbReference type="NCBI Taxonomy" id="857566"/>
    <lineage>
        <taxon>Eukaryota</taxon>
        <taxon>Fungi</taxon>
        <taxon>Dikarya</taxon>
        <taxon>Ascomycota</taxon>
        <taxon>Saccharomycotina</taxon>
        <taxon>Dipodascomycetes</taxon>
        <taxon>Dipodascales</taxon>
        <taxon>Dipodascales incertae sedis</taxon>
        <taxon>Nadsonia</taxon>
    </lineage>
</organism>
<dbReference type="Gene3D" id="1.20.120.310">
    <property type="entry name" value="ERV/ALR sulfhydryl oxidase domain"/>
    <property type="match status" value="1"/>
</dbReference>
<dbReference type="Pfam" id="PF04777">
    <property type="entry name" value="Evr1_Alr"/>
    <property type="match status" value="1"/>
</dbReference>
<feature type="domain" description="ERV/ALR sulfhydryl oxidase" evidence="8">
    <location>
        <begin position="103"/>
        <end position="203"/>
    </location>
</feature>
<sequence length="249" mass="27103">MRRNQFYLISTLVFAGILFLILLPASRSNIAGTVGSPTLADTFGKASGSSEQTPAPPREKVNVDSNTKNNQVESSIELERSVGSISDSESGTLGKPIMGKLTNETAKAELGRASWKLFHTILARYPETPTTQEQGTLSSYIHLFSQVYPCGQCAEHFQFLLEEFPPQTGSRKTAAMWGCHVHNQVNKRLGKAIYDCGNILKEYDCGCGDKPLADSSNAKAENKASKSNTSNSHLQNLQIELPEGYTRGG</sequence>
<reference evidence="9 10" key="1">
    <citation type="journal article" date="2016" name="Proc. Natl. Acad. Sci. U.S.A.">
        <title>Comparative genomics of biotechnologically important yeasts.</title>
        <authorList>
            <person name="Riley R."/>
            <person name="Haridas S."/>
            <person name="Wolfe K.H."/>
            <person name="Lopes M.R."/>
            <person name="Hittinger C.T."/>
            <person name="Goeker M."/>
            <person name="Salamov A.A."/>
            <person name="Wisecaver J.H."/>
            <person name="Long T.M."/>
            <person name="Calvey C.H."/>
            <person name="Aerts A.L."/>
            <person name="Barry K.W."/>
            <person name="Choi C."/>
            <person name="Clum A."/>
            <person name="Coughlan A.Y."/>
            <person name="Deshpande S."/>
            <person name="Douglass A.P."/>
            <person name="Hanson S.J."/>
            <person name="Klenk H.-P."/>
            <person name="LaButti K.M."/>
            <person name="Lapidus A."/>
            <person name="Lindquist E.A."/>
            <person name="Lipzen A.M."/>
            <person name="Meier-Kolthoff J.P."/>
            <person name="Ohm R.A."/>
            <person name="Otillar R.P."/>
            <person name="Pangilinan J.L."/>
            <person name="Peng Y."/>
            <person name="Rokas A."/>
            <person name="Rosa C.A."/>
            <person name="Scheuner C."/>
            <person name="Sibirny A.A."/>
            <person name="Slot J.C."/>
            <person name="Stielow J.B."/>
            <person name="Sun H."/>
            <person name="Kurtzman C.P."/>
            <person name="Blackwell M."/>
            <person name="Grigoriev I.V."/>
            <person name="Jeffries T.W."/>
        </authorList>
    </citation>
    <scope>NUCLEOTIDE SEQUENCE [LARGE SCALE GENOMIC DNA]</scope>
    <source>
        <strain evidence="9 10">DSM 6958</strain>
    </source>
</reference>
<comment type="catalytic activity">
    <reaction evidence="6">
        <text>2 R'C(R)SH + O2 = R'C(R)S-S(R)CR' + H2O2</text>
        <dbReference type="Rhea" id="RHEA:17357"/>
        <dbReference type="ChEBI" id="CHEBI:15379"/>
        <dbReference type="ChEBI" id="CHEBI:16240"/>
        <dbReference type="ChEBI" id="CHEBI:16520"/>
        <dbReference type="ChEBI" id="CHEBI:17412"/>
        <dbReference type="EC" id="1.8.3.2"/>
    </reaction>
</comment>
<dbReference type="STRING" id="857566.A0A1E3PQP1"/>
<dbReference type="Proteomes" id="UP000095009">
    <property type="component" value="Unassembled WGS sequence"/>
</dbReference>
<evidence type="ECO:0000313" key="10">
    <source>
        <dbReference type="Proteomes" id="UP000095009"/>
    </source>
</evidence>
<evidence type="ECO:0000313" key="9">
    <source>
        <dbReference type="EMBL" id="ODQ67232.1"/>
    </source>
</evidence>
<protein>
    <recommendedName>
        <fullName evidence="6">Sulfhydryl oxidase</fullName>
        <ecNumber evidence="6">1.8.3.2</ecNumber>
    </recommendedName>
</protein>
<dbReference type="GO" id="GO:0050660">
    <property type="term" value="F:flavin adenine dinucleotide binding"/>
    <property type="evidence" value="ECO:0007669"/>
    <property type="project" value="TreeGrafter"/>
</dbReference>
<evidence type="ECO:0000256" key="7">
    <source>
        <dbReference type="SAM" id="MobiDB-lite"/>
    </source>
</evidence>
<dbReference type="OrthoDB" id="59470at2759"/>
<feature type="region of interest" description="Disordered" evidence="7">
    <location>
        <begin position="216"/>
        <end position="249"/>
    </location>
</feature>
<dbReference type="EC" id="1.8.3.2" evidence="6"/>
<proteinExistence type="predicted"/>
<evidence type="ECO:0000256" key="2">
    <source>
        <dbReference type="ARBA" id="ARBA00022630"/>
    </source>
</evidence>
<keyword evidence="2 6" id="KW-0285">Flavoprotein</keyword>
<feature type="region of interest" description="Disordered" evidence="7">
    <location>
        <begin position="42"/>
        <end position="98"/>
    </location>
</feature>
<dbReference type="InterPro" id="IPR036774">
    <property type="entry name" value="ERV/ALR_sulphydryl_oxid_sf"/>
</dbReference>
<feature type="compositionally biased region" description="Polar residues" evidence="7">
    <location>
        <begin position="216"/>
        <end position="238"/>
    </location>
</feature>
<dbReference type="PANTHER" id="PTHR12645:SF1">
    <property type="entry name" value="FAD-LINKED SULFHYDRYL OXIDASE ERV2"/>
    <property type="match status" value="1"/>
</dbReference>
<dbReference type="EMBL" id="KV454407">
    <property type="protein sequence ID" value="ODQ67232.1"/>
    <property type="molecule type" value="Genomic_DNA"/>
</dbReference>
<dbReference type="SUPFAM" id="SSF69000">
    <property type="entry name" value="FAD-dependent thiol oxidase"/>
    <property type="match status" value="1"/>
</dbReference>
<dbReference type="InterPro" id="IPR017905">
    <property type="entry name" value="ERV/ALR_sulphydryl_oxidase"/>
</dbReference>
<dbReference type="GO" id="GO:0005739">
    <property type="term" value="C:mitochondrion"/>
    <property type="evidence" value="ECO:0007669"/>
    <property type="project" value="TreeGrafter"/>
</dbReference>
<evidence type="ECO:0000256" key="1">
    <source>
        <dbReference type="ARBA" id="ARBA00001974"/>
    </source>
</evidence>
<evidence type="ECO:0000256" key="3">
    <source>
        <dbReference type="ARBA" id="ARBA00022827"/>
    </source>
</evidence>
<keyword evidence="10" id="KW-1185">Reference proteome</keyword>
<dbReference type="FunFam" id="1.20.120.310:FF:000002">
    <property type="entry name" value="Sulfhydryl oxidase"/>
    <property type="match status" value="1"/>
</dbReference>
<dbReference type="PANTHER" id="PTHR12645">
    <property type="entry name" value="ALR/ERV"/>
    <property type="match status" value="1"/>
</dbReference>
<comment type="cofactor">
    <cofactor evidence="1 6">
        <name>FAD</name>
        <dbReference type="ChEBI" id="CHEBI:57692"/>
    </cofactor>
</comment>
<evidence type="ECO:0000256" key="6">
    <source>
        <dbReference type="RuleBase" id="RU371123"/>
    </source>
</evidence>
<dbReference type="PROSITE" id="PS51324">
    <property type="entry name" value="ERV_ALR"/>
    <property type="match status" value="1"/>
</dbReference>
<keyword evidence="4 6" id="KW-0560">Oxidoreductase</keyword>
<evidence type="ECO:0000259" key="8">
    <source>
        <dbReference type="PROSITE" id="PS51324"/>
    </source>
</evidence>
<dbReference type="InterPro" id="IPR039799">
    <property type="entry name" value="ALR/ERV"/>
</dbReference>
<gene>
    <name evidence="9" type="ORF">NADFUDRAFT_45402</name>
</gene>
<dbReference type="GO" id="GO:0016971">
    <property type="term" value="F:flavin-dependent sulfhydryl oxidase activity"/>
    <property type="evidence" value="ECO:0007669"/>
    <property type="project" value="InterPro"/>
</dbReference>
<evidence type="ECO:0000256" key="4">
    <source>
        <dbReference type="ARBA" id="ARBA00023002"/>
    </source>
</evidence>
<keyword evidence="5" id="KW-1015">Disulfide bond</keyword>
<dbReference type="AlphaFoldDB" id="A0A1E3PQP1"/>
<accession>A0A1E3PQP1</accession>
<evidence type="ECO:0000256" key="5">
    <source>
        <dbReference type="ARBA" id="ARBA00023157"/>
    </source>
</evidence>